<protein>
    <recommendedName>
        <fullName evidence="4">DUF1289 domain-containing protein</fullName>
    </recommendedName>
</protein>
<dbReference type="InterPro" id="IPR010710">
    <property type="entry name" value="DUF1289"/>
</dbReference>
<dbReference type="EMBL" id="LMTR01000045">
    <property type="protein sequence ID" value="KWT69399.1"/>
    <property type="molecule type" value="Genomic_DNA"/>
</dbReference>
<dbReference type="OrthoDB" id="7906652at2"/>
<evidence type="ECO:0000313" key="3">
    <source>
        <dbReference type="Proteomes" id="UP000059074"/>
    </source>
</evidence>
<comment type="caution">
    <text evidence="2">The sequence shown here is derived from an EMBL/GenBank/DDBJ whole genome shotgun (WGS) entry which is preliminary data.</text>
</comment>
<feature type="region of interest" description="Disordered" evidence="1">
    <location>
        <begin position="80"/>
        <end position="100"/>
    </location>
</feature>
<evidence type="ECO:0008006" key="4">
    <source>
        <dbReference type="Google" id="ProtNLM"/>
    </source>
</evidence>
<sequence>MKIPSPCISVCKFKNAGYCVGCGMTKKQKKKFKRLEGRKKKLRFIEALRIQQQEVGLKANWERAYRRRCRKKGVDCPLDRAEAPASSELPPPPPVPAPAQ</sequence>
<gene>
    <name evidence="2" type="ORF">APY04_1482</name>
</gene>
<dbReference type="Proteomes" id="UP000059074">
    <property type="component" value="Unassembled WGS sequence"/>
</dbReference>
<keyword evidence="3" id="KW-1185">Reference proteome</keyword>
<proteinExistence type="predicted"/>
<feature type="compositionally biased region" description="Pro residues" evidence="1">
    <location>
        <begin position="89"/>
        <end position="100"/>
    </location>
</feature>
<reference evidence="2 3" key="1">
    <citation type="submission" date="2015-10" db="EMBL/GenBank/DDBJ databases">
        <title>Transcriptomic analysis of a linuron degrading triple-species bacterial consortium.</title>
        <authorList>
            <person name="Albers P."/>
        </authorList>
    </citation>
    <scope>NUCLEOTIDE SEQUENCE [LARGE SCALE GENOMIC DNA]</scope>
    <source>
        <strain evidence="2 3">WDL6</strain>
    </source>
</reference>
<dbReference type="Pfam" id="PF06945">
    <property type="entry name" value="DUF1289"/>
    <property type="match status" value="1"/>
</dbReference>
<dbReference type="AlphaFoldDB" id="A0A109BIQ3"/>
<organism evidence="2 3">
    <name type="scientific">Hyphomicrobium sulfonivorans</name>
    <dbReference type="NCBI Taxonomy" id="121290"/>
    <lineage>
        <taxon>Bacteria</taxon>
        <taxon>Pseudomonadati</taxon>
        <taxon>Pseudomonadota</taxon>
        <taxon>Alphaproteobacteria</taxon>
        <taxon>Hyphomicrobiales</taxon>
        <taxon>Hyphomicrobiaceae</taxon>
        <taxon>Hyphomicrobium</taxon>
    </lineage>
</organism>
<accession>A0A109BIQ3</accession>
<dbReference type="PATRIC" id="fig|121290.4.peg.2718"/>
<dbReference type="STRING" id="121290.APY04_1482"/>
<evidence type="ECO:0000313" key="2">
    <source>
        <dbReference type="EMBL" id="KWT69399.1"/>
    </source>
</evidence>
<evidence type="ECO:0000256" key="1">
    <source>
        <dbReference type="SAM" id="MobiDB-lite"/>
    </source>
</evidence>
<name>A0A109BIQ3_HYPSL</name>